<dbReference type="Gene3D" id="3.40.30.10">
    <property type="entry name" value="Glutaredoxin"/>
    <property type="match status" value="1"/>
</dbReference>
<dbReference type="InterPro" id="IPR040079">
    <property type="entry name" value="Glutathione_S-Trfase"/>
</dbReference>
<feature type="domain" description="GST C-terminal" evidence="4">
    <location>
        <begin position="86"/>
        <end position="211"/>
    </location>
</feature>
<evidence type="ECO:0000313" key="5">
    <source>
        <dbReference type="EMBL" id="CAA9400975.1"/>
    </source>
</evidence>
<dbReference type="Pfam" id="PF00043">
    <property type="entry name" value="GST_C"/>
    <property type="match status" value="1"/>
</dbReference>
<reference evidence="5" key="1">
    <citation type="submission" date="2020-02" db="EMBL/GenBank/DDBJ databases">
        <authorList>
            <person name="Meier V. D."/>
        </authorList>
    </citation>
    <scope>NUCLEOTIDE SEQUENCE</scope>
    <source>
        <strain evidence="5">AVDCRST_MAG01</strain>
    </source>
</reference>
<dbReference type="Pfam" id="PF13409">
    <property type="entry name" value="GST_N_2"/>
    <property type="match status" value="1"/>
</dbReference>
<dbReference type="SUPFAM" id="SSF47616">
    <property type="entry name" value="GST C-terminal domain-like"/>
    <property type="match status" value="1"/>
</dbReference>
<dbReference type="FunFam" id="3.40.30.10:FF:000039">
    <property type="entry name" value="Glutathione S-transferase domain"/>
    <property type="match status" value="1"/>
</dbReference>
<dbReference type="PANTHER" id="PTHR44051">
    <property type="entry name" value="GLUTATHIONE S-TRANSFERASE-RELATED"/>
    <property type="match status" value="1"/>
</dbReference>
<dbReference type="Gene3D" id="1.20.1050.10">
    <property type="match status" value="1"/>
</dbReference>
<accession>A0A6J4P5U4</accession>
<dbReference type="EMBL" id="CADCUW010000150">
    <property type="protein sequence ID" value="CAA9400975.1"/>
    <property type="molecule type" value="Genomic_DNA"/>
</dbReference>
<comment type="similarity">
    <text evidence="1">Belongs to the GST superfamily.</text>
</comment>
<dbReference type="AlphaFoldDB" id="A0A6J4P5U4"/>
<sequence length="211" mass="23602">MIEVWGRANSVNVQKVLWCLGELEVPFDRYDAGGLYGVNKEPDFLARNPTGLVPLLSDDGFDLWESNTIVRYLAARYGAGSLWPEDPAARALSDKWMDYQLGTIFPAFKDAVIGLIRTPPENRDPDKIAASVRATADTLTVLDAHLEDREYVAGDSLTGGDVALGSTIYRWLTLDIDRPPLPSLESWHARLEDRPPYREHVMVPYRMEGPA</sequence>
<dbReference type="GO" id="GO:0016740">
    <property type="term" value="F:transferase activity"/>
    <property type="evidence" value="ECO:0007669"/>
    <property type="project" value="UniProtKB-KW"/>
</dbReference>
<evidence type="ECO:0000259" key="3">
    <source>
        <dbReference type="PROSITE" id="PS50404"/>
    </source>
</evidence>
<protein>
    <submittedName>
        <fullName evidence="5">Uncharacterized glutathione S-transferase-like protein</fullName>
    </submittedName>
</protein>
<dbReference type="SUPFAM" id="SSF52833">
    <property type="entry name" value="Thioredoxin-like"/>
    <property type="match status" value="1"/>
</dbReference>
<dbReference type="PROSITE" id="PS50405">
    <property type="entry name" value="GST_CTER"/>
    <property type="match status" value="1"/>
</dbReference>
<feature type="domain" description="GST N-terminal" evidence="3">
    <location>
        <begin position="1"/>
        <end position="81"/>
    </location>
</feature>
<dbReference type="InterPro" id="IPR004046">
    <property type="entry name" value="GST_C"/>
</dbReference>
<dbReference type="InterPro" id="IPR004045">
    <property type="entry name" value="Glutathione_S-Trfase_N"/>
</dbReference>
<dbReference type="InterPro" id="IPR010987">
    <property type="entry name" value="Glutathione-S-Trfase_C-like"/>
</dbReference>
<keyword evidence="2 5" id="KW-0808">Transferase</keyword>
<dbReference type="PROSITE" id="PS50404">
    <property type="entry name" value="GST_NTER"/>
    <property type="match status" value="1"/>
</dbReference>
<dbReference type="InterPro" id="IPR036282">
    <property type="entry name" value="Glutathione-S-Trfase_C_sf"/>
</dbReference>
<evidence type="ECO:0000259" key="4">
    <source>
        <dbReference type="PROSITE" id="PS50405"/>
    </source>
</evidence>
<dbReference type="SFLD" id="SFLDS00019">
    <property type="entry name" value="Glutathione_Transferase_(cytos"/>
    <property type="match status" value="1"/>
</dbReference>
<dbReference type="SFLD" id="SFLDG01150">
    <property type="entry name" value="Main.1:_Beta-like"/>
    <property type="match status" value="1"/>
</dbReference>
<evidence type="ECO:0000256" key="2">
    <source>
        <dbReference type="ARBA" id="ARBA00022679"/>
    </source>
</evidence>
<evidence type="ECO:0000256" key="1">
    <source>
        <dbReference type="ARBA" id="ARBA00007409"/>
    </source>
</evidence>
<name>A0A6J4P5U4_9ACTN</name>
<dbReference type="CDD" id="cd03047">
    <property type="entry name" value="GST_N_2"/>
    <property type="match status" value="1"/>
</dbReference>
<dbReference type="InterPro" id="IPR036249">
    <property type="entry name" value="Thioredoxin-like_sf"/>
</dbReference>
<dbReference type="PANTHER" id="PTHR44051:SF19">
    <property type="entry name" value="DISULFIDE-BOND OXIDOREDUCTASE YFCG"/>
    <property type="match status" value="1"/>
</dbReference>
<gene>
    <name evidence="5" type="ORF">AVDCRST_MAG01-01-1007</name>
</gene>
<organism evidence="5">
    <name type="scientific">uncultured Rubrobacteraceae bacterium</name>
    <dbReference type="NCBI Taxonomy" id="349277"/>
    <lineage>
        <taxon>Bacteria</taxon>
        <taxon>Bacillati</taxon>
        <taxon>Actinomycetota</taxon>
        <taxon>Rubrobacteria</taxon>
        <taxon>Rubrobacterales</taxon>
        <taxon>Rubrobacteraceae</taxon>
        <taxon>environmental samples</taxon>
    </lineage>
</organism>
<proteinExistence type="inferred from homology"/>
<dbReference type="SFLD" id="SFLDG00358">
    <property type="entry name" value="Main_(cytGST)"/>
    <property type="match status" value="1"/>
</dbReference>